<evidence type="ECO:0000313" key="3">
    <source>
        <dbReference type="Proteomes" id="UP000001286"/>
    </source>
</evidence>
<dbReference type="InterPro" id="IPR050312">
    <property type="entry name" value="IolE/XylAMocC-like"/>
</dbReference>
<proteinExistence type="predicted"/>
<accession>G2ZCG4</accession>
<dbReference type="EMBL" id="FR687253">
    <property type="protein sequence ID" value="CBW85039.1"/>
    <property type="molecule type" value="Genomic_DNA"/>
</dbReference>
<dbReference type="Proteomes" id="UP000001286">
    <property type="component" value="Chromosome"/>
</dbReference>
<feature type="domain" description="Xylose isomerase-like TIM barrel" evidence="1">
    <location>
        <begin position="19"/>
        <end position="255"/>
    </location>
</feature>
<dbReference type="PANTHER" id="PTHR12110:SF21">
    <property type="entry name" value="XYLOSE ISOMERASE-LIKE TIM BARREL DOMAIN-CONTAINING PROTEIN"/>
    <property type="match status" value="1"/>
</dbReference>
<dbReference type="Pfam" id="PF01261">
    <property type="entry name" value="AP_endonuc_2"/>
    <property type="match status" value="1"/>
</dbReference>
<dbReference type="eggNOG" id="COG1082">
    <property type="taxonomic scope" value="Bacteria"/>
</dbReference>
<dbReference type="InterPro" id="IPR036237">
    <property type="entry name" value="Xyl_isomerase-like_sf"/>
</dbReference>
<gene>
    <name evidence="2" type="ordered locus">LIV_0562</name>
</gene>
<dbReference type="GeneID" id="57075550"/>
<protein>
    <recommendedName>
        <fullName evidence="1">Xylose isomerase-like TIM barrel domain-containing protein</fullName>
    </recommendedName>
</protein>
<dbReference type="Gene3D" id="3.20.20.150">
    <property type="entry name" value="Divalent-metal-dependent TIM barrel enzymes"/>
    <property type="match status" value="1"/>
</dbReference>
<dbReference type="AlphaFoldDB" id="G2ZCG4"/>
<sequence length="272" mass="30276">MKLGIFSKIFADEDLEVAFQKIKAFGLTNVQFNFANLGLASLPDTISKEDLNKIQQATERQHVNICAISATFNTLELDKSKHQANLIGFETVVKAAKTLHVPVVTISTGSFNQADFWSPHPDNHTEKAWNYLISTLTPMISIAEKHGVIIAFEPEQANVISTVEDGIKLINHFESDNLRILFDAANIINTKNADNMLETIKKSIDISKKFIVLAHCKDILATTKQVSFAPVGQGNLPLNDYLDYLAKVYNGPVIMHGLEKNDIEIALNYLHK</sequence>
<dbReference type="InterPro" id="IPR013022">
    <property type="entry name" value="Xyl_isomerase-like_TIM-brl"/>
</dbReference>
<dbReference type="PANTHER" id="PTHR12110">
    <property type="entry name" value="HYDROXYPYRUVATE ISOMERASE"/>
    <property type="match status" value="1"/>
</dbReference>
<dbReference type="KEGG" id="liv:LIV_0562"/>
<dbReference type="HOGENOM" id="CLU_080433_1_0_9"/>
<evidence type="ECO:0000313" key="2">
    <source>
        <dbReference type="EMBL" id="CBW85039.1"/>
    </source>
</evidence>
<organism evidence="2 3">
    <name type="scientific">Listeria ivanovii (strain ATCC BAA-678 / PAM 55)</name>
    <dbReference type="NCBI Taxonomy" id="881621"/>
    <lineage>
        <taxon>Bacteria</taxon>
        <taxon>Bacillati</taxon>
        <taxon>Bacillota</taxon>
        <taxon>Bacilli</taxon>
        <taxon>Bacillales</taxon>
        <taxon>Listeriaceae</taxon>
        <taxon>Listeria</taxon>
    </lineage>
</organism>
<dbReference type="OrthoDB" id="2063291at2"/>
<dbReference type="RefSeq" id="WP_014092073.1">
    <property type="nucleotide sequence ID" value="NC_016011.1"/>
</dbReference>
<evidence type="ECO:0000259" key="1">
    <source>
        <dbReference type="Pfam" id="PF01261"/>
    </source>
</evidence>
<dbReference type="SUPFAM" id="SSF51658">
    <property type="entry name" value="Xylose isomerase-like"/>
    <property type="match status" value="1"/>
</dbReference>
<name>G2ZCG4_LISIP</name>
<reference evidence="2 3" key="1">
    <citation type="journal article" date="2011" name="J. Bacteriol.">
        <title>Complete genome sequence of the animal pathogen Listeria ivanovii, which provides insights into host specificities and evolution of the genus Listeria.</title>
        <authorList>
            <person name="Buchrieser C."/>
            <person name="Rusniok C."/>
            <person name="Garrido P."/>
            <person name="Hain T."/>
            <person name="Scortti M."/>
            <person name="Lampidis R."/>
            <person name="Karst U."/>
            <person name="Chakraborty T."/>
            <person name="Cossart P."/>
            <person name="Kreft J."/>
            <person name="Vazquez-Boland J.A."/>
            <person name="Goebel W."/>
            <person name="Glaser P."/>
        </authorList>
    </citation>
    <scope>NUCLEOTIDE SEQUENCE [LARGE SCALE GENOMIC DNA]</scope>
    <source>
        <strain evidence="3">ATCC BAA-678 / PAM 55</strain>
    </source>
</reference>